<dbReference type="SUPFAM" id="SSF56935">
    <property type="entry name" value="Porins"/>
    <property type="match status" value="1"/>
</dbReference>
<keyword evidence="1" id="KW-0732">Signal</keyword>
<feature type="chain" id="PRO_5020720434" evidence="1">
    <location>
        <begin position="25"/>
        <end position="365"/>
    </location>
</feature>
<dbReference type="EMBL" id="SHKX01000013">
    <property type="protein sequence ID" value="RZU38416.1"/>
    <property type="molecule type" value="Genomic_DNA"/>
</dbReference>
<dbReference type="RefSeq" id="WP_130413977.1">
    <property type="nucleotide sequence ID" value="NZ_SHKX01000013.1"/>
</dbReference>
<evidence type="ECO:0000256" key="1">
    <source>
        <dbReference type="SAM" id="SignalP"/>
    </source>
</evidence>
<accession>A0A4V2G3U5</accession>
<gene>
    <name evidence="2" type="ORF">EV700_2347</name>
</gene>
<organism evidence="2 3">
    <name type="scientific">Fluviicoccus keumensis</name>
    <dbReference type="NCBI Taxonomy" id="1435465"/>
    <lineage>
        <taxon>Bacteria</taxon>
        <taxon>Pseudomonadati</taxon>
        <taxon>Pseudomonadota</taxon>
        <taxon>Gammaproteobacteria</taxon>
        <taxon>Moraxellales</taxon>
        <taxon>Moraxellaceae</taxon>
        <taxon>Fluviicoccus</taxon>
    </lineage>
</organism>
<reference evidence="2 3" key="1">
    <citation type="submission" date="2019-02" db="EMBL/GenBank/DDBJ databases">
        <title>Genomic Encyclopedia of Type Strains, Phase IV (KMG-IV): sequencing the most valuable type-strain genomes for metagenomic binning, comparative biology and taxonomic classification.</title>
        <authorList>
            <person name="Goeker M."/>
        </authorList>
    </citation>
    <scope>NUCLEOTIDE SEQUENCE [LARGE SCALE GENOMIC DNA]</scope>
    <source>
        <strain evidence="2 3">DSM 105135</strain>
    </source>
</reference>
<evidence type="ECO:0000313" key="3">
    <source>
        <dbReference type="Proteomes" id="UP000292423"/>
    </source>
</evidence>
<proteinExistence type="predicted"/>
<dbReference type="Pfam" id="PF07642">
    <property type="entry name" value="BBP2"/>
    <property type="match status" value="1"/>
</dbReference>
<comment type="caution">
    <text evidence="2">The sequence shown here is derived from an EMBL/GenBank/DDBJ whole genome shotgun (WGS) entry which is preliminary data.</text>
</comment>
<sequence>MKLSKLSCAIVLGQLSMGAAVAHAAAAPTLGDVLGASGITASGYVDGAYTHFDTDAGSASANYFDSASPSTFTLKQASVTIAKQPTEGFGALLNVTTGTDAKSIHSAGASADDFDVTQGFVQYTSGALTVIGGKFNTLAGAEVIAPTGNTNISRSVAFLNALPFTHTGVRLSYAVASNLTVYLGSNNGWDQLQDGNKGKTTELGVSFAPSDLISGAIYGYTGGEGSPSQKQTLVDVVVTIKPIKPLAFVINYDQGSRDGASAVVAGDKAKWTAINLYTNYQFTDKLRGSLRLEQFDDKGGLKLGTVGGMAQKVKSYTATVGYAMADNFELRGELRQDKSNQKGYTKDSAATDKQQYFAVEGLYKF</sequence>
<feature type="signal peptide" evidence="1">
    <location>
        <begin position="1"/>
        <end position="24"/>
    </location>
</feature>
<dbReference type="InterPro" id="IPR011486">
    <property type="entry name" value="BBP2"/>
</dbReference>
<keyword evidence="3" id="KW-1185">Reference proteome</keyword>
<dbReference type="Proteomes" id="UP000292423">
    <property type="component" value="Unassembled WGS sequence"/>
</dbReference>
<evidence type="ECO:0000313" key="2">
    <source>
        <dbReference type="EMBL" id="RZU38416.1"/>
    </source>
</evidence>
<name>A0A4V2G3U5_9GAMM</name>
<dbReference type="AlphaFoldDB" id="A0A4V2G3U5"/>
<dbReference type="OrthoDB" id="5631879at2"/>
<protein>
    <submittedName>
        <fullName evidence="2">Putative OmpL-like beta-barrel porin-2</fullName>
    </submittedName>
</protein>